<sequence>MKKIKKISWKKILQPFLMLLIGFLGGLLATFVMLKMSGINTSLGKNEVSHTQYNNSSDVTKAVDKVKDAVVTVNNYQELSESQAKAADQAGYEKDKDGLTPVAQGSGVIYKRDGKDAYVVTNAHVVYGAKKLTLMLGGETDRSKAVKGELVGSDTYSDIAVIKISSDKVTKVAEFADSSSVKVGETAIAIGSPLDKKFANTVTQGIISALDRTVTLTAEDGTTTQTKAFQTDAAINPGNSGGALINIEGQVIGINSSKISLEGAEGLGFAIPSNDVVSTINQLEKNGKVSRPALGITMGDLASASSSVKDRVDVPDDVTKGVVVGSVQEGMPADGKLKEYDVITKVDDKDVGSVAELQEELYKHEIGDTVTFTFYRDGSKKTTDIKLNKSSDDLDSSSSSSK</sequence>
<dbReference type="Gene3D" id="2.40.10.10">
    <property type="entry name" value="Trypsin-like serine proteases"/>
    <property type="match status" value="2"/>
</dbReference>
<dbReference type="PANTHER" id="PTHR43343:SF3">
    <property type="entry name" value="PROTEASE DO-LIKE 8, CHLOROPLASTIC"/>
    <property type="match status" value="1"/>
</dbReference>
<name>A0A380JBE0_STRDO</name>
<dbReference type="GO" id="GO:0006508">
    <property type="term" value="P:proteolysis"/>
    <property type="evidence" value="ECO:0007669"/>
    <property type="project" value="UniProtKB-KW"/>
</dbReference>
<keyword evidence="3 8" id="KW-0378">Hydrolase</keyword>
<dbReference type="InterPro" id="IPR036034">
    <property type="entry name" value="PDZ_sf"/>
</dbReference>
<dbReference type="SMART" id="SM00228">
    <property type="entry name" value="PDZ"/>
    <property type="match status" value="1"/>
</dbReference>
<evidence type="ECO:0000256" key="2">
    <source>
        <dbReference type="ARBA" id="ARBA00022670"/>
    </source>
</evidence>
<evidence type="ECO:0000313" key="9">
    <source>
        <dbReference type="Proteomes" id="UP000254082"/>
    </source>
</evidence>
<dbReference type="EC" id="3.4.21.107" evidence="8"/>
<keyword evidence="9" id="KW-1185">Reference proteome</keyword>
<dbReference type="Proteomes" id="UP000254082">
    <property type="component" value="Unassembled WGS sequence"/>
</dbReference>
<dbReference type="GO" id="GO:0004252">
    <property type="term" value="F:serine-type endopeptidase activity"/>
    <property type="evidence" value="ECO:0007669"/>
    <property type="project" value="InterPro"/>
</dbReference>
<keyword evidence="4" id="KW-0720">Serine protease</keyword>
<feature type="compositionally biased region" description="Basic and acidic residues" evidence="5">
    <location>
        <begin position="383"/>
        <end position="392"/>
    </location>
</feature>
<evidence type="ECO:0000256" key="5">
    <source>
        <dbReference type="SAM" id="MobiDB-lite"/>
    </source>
</evidence>
<organism evidence="8 9">
    <name type="scientific">Streptococcus downei MFe28</name>
    <dbReference type="NCBI Taxonomy" id="764290"/>
    <lineage>
        <taxon>Bacteria</taxon>
        <taxon>Bacillati</taxon>
        <taxon>Bacillota</taxon>
        <taxon>Bacilli</taxon>
        <taxon>Lactobacillales</taxon>
        <taxon>Streptococcaceae</taxon>
        <taxon>Streptococcus</taxon>
    </lineage>
</organism>
<feature type="region of interest" description="Disordered" evidence="5">
    <location>
        <begin position="383"/>
        <end position="402"/>
    </location>
</feature>
<evidence type="ECO:0000256" key="6">
    <source>
        <dbReference type="SAM" id="Phobius"/>
    </source>
</evidence>
<evidence type="ECO:0000256" key="3">
    <source>
        <dbReference type="ARBA" id="ARBA00022801"/>
    </source>
</evidence>
<dbReference type="EMBL" id="UHFA01000002">
    <property type="protein sequence ID" value="SUN35388.1"/>
    <property type="molecule type" value="Genomic_DNA"/>
</dbReference>
<keyword evidence="6" id="KW-1133">Transmembrane helix</keyword>
<keyword evidence="6" id="KW-0472">Membrane</keyword>
<dbReference type="InterPro" id="IPR043504">
    <property type="entry name" value="Peptidase_S1_PA_chymotrypsin"/>
</dbReference>
<dbReference type="InterPro" id="IPR001940">
    <property type="entry name" value="Peptidase_S1C"/>
</dbReference>
<comment type="similarity">
    <text evidence="1">Belongs to the peptidase S1C family.</text>
</comment>
<feature type="transmembrane region" description="Helical" evidence="6">
    <location>
        <begin position="12"/>
        <end position="34"/>
    </location>
</feature>
<evidence type="ECO:0000256" key="1">
    <source>
        <dbReference type="ARBA" id="ARBA00010541"/>
    </source>
</evidence>
<keyword evidence="2" id="KW-0645">Protease</keyword>
<dbReference type="SUPFAM" id="SSF50156">
    <property type="entry name" value="PDZ domain-like"/>
    <property type="match status" value="1"/>
</dbReference>
<dbReference type="Pfam" id="PF13180">
    <property type="entry name" value="PDZ_2"/>
    <property type="match status" value="1"/>
</dbReference>
<protein>
    <submittedName>
        <fullName evidence="8">Trypsin domain-containing protein</fullName>
        <ecNumber evidence="8">3.4.21.107</ecNumber>
    </submittedName>
</protein>
<dbReference type="PANTHER" id="PTHR43343">
    <property type="entry name" value="PEPTIDASE S12"/>
    <property type="match status" value="1"/>
</dbReference>
<dbReference type="PROSITE" id="PS50106">
    <property type="entry name" value="PDZ"/>
    <property type="match status" value="1"/>
</dbReference>
<proteinExistence type="inferred from homology"/>
<evidence type="ECO:0000313" key="8">
    <source>
        <dbReference type="EMBL" id="SUN35388.1"/>
    </source>
</evidence>
<dbReference type="Pfam" id="PF13365">
    <property type="entry name" value="Trypsin_2"/>
    <property type="match status" value="1"/>
</dbReference>
<dbReference type="PRINTS" id="PR00834">
    <property type="entry name" value="PROTEASES2C"/>
</dbReference>
<evidence type="ECO:0000259" key="7">
    <source>
        <dbReference type="PROSITE" id="PS50106"/>
    </source>
</evidence>
<dbReference type="Gene3D" id="2.30.42.10">
    <property type="match status" value="1"/>
</dbReference>
<dbReference type="InterPro" id="IPR001478">
    <property type="entry name" value="PDZ"/>
</dbReference>
<dbReference type="SUPFAM" id="SSF50494">
    <property type="entry name" value="Trypsin-like serine proteases"/>
    <property type="match status" value="1"/>
</dbReference>
<dbReference type="OrthoDB" id="9758917at2"/>
<gene>
    <name evidence="8" type="primary">htrA</name>
    <name evidence="8" type="ORF">NCTC11391_00370</name>
</gene>
<accession>A0A380JBE0</accession>
<keyword evidence="6" id="KW-0812">Transmembrane</keyword>
<evidence type="ECO:0000256" key="4">
    <source>
        <dbReference type="ARBA" id="ARBA00022825"/>
    </source>
</evidence>
<reference evidence="8 9" key="1">
    <citation type="submission" date="2018-06" db="EMBL/GenBank/DDBJ databases">
        <authorList>
            <consortium name="Pathogen Informatics"/>
            <person name="Doyle S."/>
        </authorList>
    </citation>
    <scope>NUCLEOTIDE SEQUENCE [LARGE SCALE GENOMIC DNA]</scope>
    <source>
        <strain evidence="9">NCTC 11391</strain>
    </source>
</reference>
<dbReference type="InterPro" id="IPR009003">
    <property type="entry name" value="Peptidase_S1_PA"/>
</dbReference>
<dbReference type="CDD" id="cd06781">
    <property type="entry name" value="cpPDZ_BsHtra-like"/>
    <property type="match status" value="1"/>
</dbReference>
<dbReference type="RefSeq" id="WP_002999552.1">
    <property type="nucleotide sequence ID" value="NZ_UHFA01000002.1"/>
</dbReference>
<dbReference type="AlphaFoldDB" id="A0A380JBE0"/>
<dbReference type="InterPro" id="IPR051201">
    <property type="entry name" value="Chloro_Bact_Ser_Proteases"/>
</dbReference>
<feature type="domain" description="PDZ" evidence="7">
    <location>
        <begin position="280"/>
        <end position="378"/>
    </location>
</feature>